<evidence type="ECO:0000256" key="1">
    <source>
        <dbReference type="SAM" id="MobiDB-lite"/>
    </source>
</evidence>
<comment type="caution">
    <text evidence="2">The sequence shown here is derived from an EMBL/GenBank/DDBJ whole genome shotgun (WGS) entry which is preliminary data.</text>
</comment>
<feature type="region of interest" description="Disordered" evidence="1">
    <location>
        <begin position="1"/>
        <end position="51"/>
    </location>
</feature>
<dbReference type="EMBL" id="JAUUCC010000108">
    <property type="protein sequence ID" value="MEE2054383.1"/>
    <property type="molecule type" value="Genomic_DNA"/>
</dbReference>
<dbReference type="Proteomes" id="UP001348641">
    <property type="component" value="Unassembled WGS sequence"/>
</dbReference>
<name>A0ABU7KYJ2_9ACTN</name>
<evidence type="ECO:0000313" key="2">
    <source>
        <dbReference type="EMBL" id="MEE2054383.1"/>
    </source>
</evidence>
<organism evidence="2 3">
    <name type="scientific">Nocardiopsis tropica</name>
    <dbReference type="NCBI Taxonomy" id="109330"/>
    <lineage>
        <taxon>Bacteria</taxon>
        <taxon>Bacillati</taxon>
        <taxon>Actinomycetota</taxon>
        <taxon>Actinomycetes</taxon>
        <taxon>Streptosporangiales</taxon>
        <taxon>Nocardiopsidaceae</taxon>
        <taxon>Nocardiopsis</taxon>
    </lineage>
</organism>
<accession>A0ABU7KYJ2</accession>
<proteinExistence type="predicted"/>
<reference evidence="2 3" key="1">
    <citation type="submission" date="2023-07" db="EMBL/GenBank/DDBJ databases">
        <authorList>
            <person name="Girao M."/>
            <person name="Carvalho M.F."/>
        </authorList>
    </citation>
    <scope>NUCLEOTIDE SEQUENCE [LARGE SCALE GENOMIC DNA]</scope>
    <source>
        <strain evidence="2 3">66/93</strain>
    </source>
</reference>
<dbReference type="RefSeq" id="WP_330161232.1">
    <property type="nucleotide sequence ID" value="NZ_BAAAJA010000021.1"/>
</dbReference>
<sequence length="108" mass="11487">MKFELVDPPEQPPTTGELPGLSTAGQDRREQAASSPAPEHPDTLLPPVRDRMGTAIEGVRASLGQLRARVADKNMAEAAHAAARARDAGAGTDFHPHRFAARTQAGER</sequence>
<evidence type="ECO:0000313" key="3">
    <source>
        <dbReference type="Proteomes" id="UP001348641"/>
    </source>
</evidence>
<protein>
    <submittedName>
        <fullName evidence="2">Cell envelope biogenesis protein TolA</fullName>
    </submittedName>
</protein>
<gene>
    <name evidence="2" type="ORF">Q8A49_28180</name>
</gene>